<evidence type="ECO:0000256" key="1">
    <source>
        <dbReference type="SAM" id="MobiDB-lite"/>
    </source>
</evidence>
<reference evidence="2" key="1">
    <citation type="submission" date="2020-10" db="EMBL/GenBank/DDBJ databases">
        <title>Genome Sequence of Monilinia vaccinii-corymbosi Sheds Light on Mummy Berry Disease Infection of Blueberry and Mating Type.</title>
        <authorList>
            <person name="Yow A.G."/>
            <person name="Zhang Y."/>
            <person name="Bansal K."/>
            <person name="Eacker S.M."/>
            <person name="Sullivan S."/>
            <person name="Liachko I."/>
            <person name="Cubeta M.A."/>
            <person name="Rollins J.A."/>
            <person name="Ashrafi H."/>
        </authorList>
    </citation>
    <scope>NUCLEOTIDE SEQUENCE</scope>
    <source>
        <strain evidence="2">RL-1</strain>
    </source>
</reference>
<evidence type="ECO:0000313" key="2">
    <source>
        <dbReference type="EMBL" id="QSZ29392.1"/>
    </source>
</evidence>
<sequence length="78" mass="9232">MHSQVGRQEERVKQGVQQVESQDFFRQLRIRLLTLWPGRRSLWVMALEEVLQLALRSTMESNRPRQRSQLASIKLQAT</sequence>
<dbReference type="EMBL" id="CP063405">
    <property type="protein sequence ID" value="QSZ29392.1"/>
    <property type="molecule type" value="Genomic_DNA"/>
</dbReference>
<feature type="compositionally biased region" description="Polar residues" evidence="1">
    <location>
        <begin position="67"/>
        <end position="78"/>
    </location>
</feature>
<feature type="region of interest" description="Disordered" evidence="1">
    <location>
        <begin position="58"/>
        <end position="78"/>
    </location>
</feature>
<evidence type="ECO:0000313" key="3">
    <source>
        <dbReference type="Proteomes" id="UP000672032"/>
    </source>
</evidence>
<proteinExistence type="predicted"/>
<name>A0A8A3NXZ9_9HELO</name>
<accession>A0A8A3NXZ9</accession>
<organism evidence="2 3">
    <name type="scientific">Monilinia vaccinii-corymbosi</name>
    <dbReference type="NCBI Taxonomy" id="61207"/>
    <lineage>
        <taxon>Eukaryota</taxon>
        <taxon>Fungi</taxon>
        <taxon>Dikarya</taxon>
        <taxon>Ascomycota</taxon>
        <taxon>Pezizomycotina</taxon>
        <taxon>Leotiomycetes</taxon>
        <taxon>Helotiales</taxon>
        <taxon>Sclerotiniaceae</taxon>
        <taxon>Monilinia</taxon>
    </lineage>
</organism>
<gene>
    <name evidence="2" type="ORF">DSL72_003906</name>
</gene>
<dbReference type="Proteomes" id="UP000672032">
    <property type="component" value="Chromosome 1"/>
</dbReference>
<keyword evidence="3" id="KW-1185">Reference proteome</keyword>
<protein>
    <submittedName>
        <fullName evidence="2">Uncharacterized protein</fullName>
    </submittedName>
</protein>
<dbReference type="AlphaFoldDB" id="A0A8A3NXZ9"/>